<dbReference type="PANTHER" id="PTHR43304">
    <property type="entry name" value="PHYTOCHROME-LIKE PROTEIN CPH1"/>
    <property type="match status" value="1"/>
</dbReference>
<sequence>MNDRQSTDSPLHTFLAGGGEVARIIASKDWTHSPLGPISAWSKTLTSTVSLILQSPVPIVTLWGEEGVMLYNDAYSVFAGGRHPQLLGSNVREGWSEIADFNDNVMKVGLSGRTLRYEDQELTLHRHGRGEQVWMNLDYSPILGEDGVPAGVIAIVVETTAKVRAERWLSGERERLRRMFEQAPGFMAMLTGPAHVFELTNAAFTQLVGDRTILGKAVQEGLPELEKQGFVEILDRVYASGSPISGTAQAIMLNRLPQAPAEQRYVDFVYQPVRNEAGEVIGIFIQGTDVTDRLIAERAVHESEEKFRTFAQAMPNQVWAARSNGEFEWFNDRVYEYSGVARNSLDGEAWTAIIHPDDLRAAAGQWREAVASGTTYECEFRIRQADGVYRWHLARALPIHDNAGYIARWVGTNTDIEDQKSAARALERLNKALEQQVAESIADRDRMWRLSTDIMLVADFEANIVSVNPAWTQLLGWDEKAMLGRSFLDFVHPEDRAGTLREVAELSEGVRTFKFVNRYQRHDGSYVTLSWTAVPDERFIHAVGRDITADREAAEALRRTELALQQSQKMETIGKLTGGVAHDFNNLLQVISGNLQLLAADVAGSERAERRLSNAIAGVNRGAKLASHLLAFGRRQALEPRTIKIGRLIAGMEDMLRRSLGEAIEIETVVSAGLWNTFVDPAQVENALLNLAINARDAMDNSGKLTLEVGNALLDDAYARDHAEVTPGQYVMLAVTDTGCGMTPEVLSQAYEPFFSTKPEGKGSGLGLSMVYGFVKQSGGHVKIYSEPGHGTTVKLYLPRTHDKVDVGITAEMAPVLGGEETILVAEDDEQVRATVVEMLSELGYRVLKANDASSALAIIDSGMPIDLLFTDVVMPGPLRSPELARKARERVPGIAVLFTSGYTENAIVHGGRLDAGVELLSKPYTREALARKLRHVLSNQRQRVSSAAAHAPGLPRALSTTGLTADASSQPVRVRHILFVEDDELVRSITGELFEALGHVVHQAGDGTAALALLQKEHVDLLITDVGLPGMSGEELALRVRAMRSELDVIFATGDHNHVSSVPGAMFLTKPYDTVSIEAILRRLRKSD</sequence>
<protein>
    <recommendedName>
        <fullName evidence="2">histidine kinase</fullName>
        <ecNumber evidence="2">2.7.13.3</ecNumber>
    </recommendedName>
</protein>
<evidence type="ECO:0000256" key="2">
    <source>
        <dbReference type="ARBA" id="ARBA00012438"/>
    </source>
</evidence>
<dbReference type="FunFam" id="3.30.450.20:FF:000099">
    <property type="entry name" value="Sensory box sensor histidine kinase"/>
    <property type="match status" value="1"/>
</dbReference>
<dbReference type="Gene3D" id="3.30.565.10">
    <property type="entry name" value="Histidine kinase-like ATPase, C-terminal domain"/>
    <property type="match status" value="1"/>
</dbReference>
<keyword evidence="3 6" id="KW-0597">Phosphoprotein</keyword>
<feature type="domain" description="Response regulatory" evidence="9">
    <location>
        <begin position="977"/>
        <end position="1086"/>
    </location>
</feature>
<dbReference type="InterPro" id="IPR013656">
    <property type="entry name" value="PAS_4"/>
</dbReference>
<comment type="catalytic activity">
    <reaction evidence="1">
        <text>ATP + protein L-histidine = ADP + protein N-phospho-L-histidine.</text>
        <dbReference type="EC" id="2.7.13.3"/>
    </reaction>
</comment>
<dbReference type="SUPFAM" id="SSF55874">
    <property type="entry name" value="ATPase domain of HSP90 chaperone/DNA topoisomerase II/histidine kinase"/>
    <property type="match status" value="1"/>
</dbReference>
<proteinExistence type="predicted"/>
<organism evidence="12 13">
    <name type="scientific">Caballeronia sordidicola</name>
    <name type="common">Burkholderia sordidicola</name>
    <dbReference type="NCBI Taxonomy" id="196367"/>
    <lineage>
        <taxon>Bacteria</taxon>
        <taxon>Pseudomonadati</taxon>
        <taxon>Pseudomonadota</taxon>
        <taxon>Betaproteobacteria</taxon>
        <taxon>Burkholderiales</taxon>
        <taxon>Burkholderiaceae</taxon>
        <taxon>Caballeronia</taxon>
    </lineage>
</organism>
<evidence type="ECO:0000313" key="13">
    <source>
        <dbReference type="Proteomes" id="UP000054893"/>
    </source>
</evidence>
<dbReference type="Pfam" id="PF02518">
    <property type="entry name" value="HATPase_c"/>
    <property type="match status" value="1"/>
</dbReference>
<evidence type="ECO:0000256" key="6">
    <source>
        <dbReference type="PROSITE-ProRule" id="PRU00169"/>
    </source>
</evidence>
<dbReference type="Gene3D" id="3.40.50.2300">
    <property type="match status" value="2"/>
</dbReference>
<feature type="domain" description="Histidine kinase" evidence="8">
    <location>
        <begin position="579"/>
        <end position="802"/>
    </location>
</feature>
<feature type="domain" description="PAC" evidence="11">
    <location>
        <begin position="376"/>
        <end position="428"/>
    </location>
</feature>
<dbReference type="GO" id="GO:0000155">
    <property type="term" value="F:phosphorelay sensor kinase activity"/>
    <property type="evidence" value="ECO:0007669"/>
    <property type="project" value="InterPro"/>
</dbReference>
<evidence type="ECO:0000259" key="8">
    <source>
        <dbReference type="PROSITE" id="PS50109"/>
    </source>
</evidence>
<feature type="domain" description="PAS" evidence="10">
    <location>
        <begin position="455"/>
        <end position="496"/>
    </location>
</feature>
<feature type="domain" description="PAS" evidence="10">
    <location>
        <begin position="303"/>
        <end position="373"/>
    </location>
</feature>
<dbReference type="PROSITE" id="PS50109">
    <property type="entry name" value="HIS_KIN"/>
    <property type="match status" value="1"/>
</dbReference>
<dbReference type="InterPro" id="IPR036890">
    <property type="entry name" value="HATPase_C_sf"/>
</dbReference>
<dbReference type="SUPFAM" id="SSF52172">
    <property type="entry name" value="CheY-like"/>
    <property type="match status" value="2"/>
</dbReference>
<evidence type="ECO:0000259" key="9">
    <source>
        <dbReference type="PROSITE" id="PS50110"/>
    </source>
</evidence>
<dbReference type="InterPro" id="IPR001610">
    <property type="entry name" value="PAC"/>
</dbReference>
<evidence type="ECO:0000256" key="1">
    <source>
        <dbReference type="ARBA" id="ARBA00000085"/>
    </source>
</evidence>
<dbReference type="InterPro" id="IPR003661">
    <property type="entry name" value="HisK_dim/P_dom"/>
</dbReference>
<dbReference type="InterPro" id="IPR013655">
    <property type="entry name" value="PAS_fold_3"/>
</dbReference>
<dbReference type="PRINTS" id="PR00344">
    <property type="entry name" value="BCTRLSENSOR"/>
</dbReference>
<dbReference type="InterPro" id="IPR052162">
    <property type="entry name" value="Sensor_kinase/Photoreceptor"/>
</dbReference>
<dbReference type="CDD" id="cd18161">
    <property type="entry name" value="REC_hyHK_blue-like"/>
    <property type="match status" value="1"/>
</dbReference>
<dbReference type="InterPro" id="IPR001789">
    <property type="entry name" value="Sig_transdc_resp-reg_receiver"/>
</dbReference>
<evidence type="ECO:0000313" key="12">
    <source>
        <dbReference type="EMBL" id="SAL48215.1"/>
    </source>
</evidence>
<dbReference type="SMART" id="SM00387">
    <property type="entry name" value="HATPase_c"/>
    <property type="match status" value="1"/>
</dbReference>
<feature type="modified residue" description="4-aspartylphosphate" evidence="6">
    <location>
        <position position="1026"/>
    </location>
</feature>
<dbReference type="SMART" id="SM00091">
    <property type="entry name" value="PAS"/>
    <property type="match status" value="3"/>
</dbReference>
<dbReference type="InterPro" id="IPR000700">
    <property type="entry name" value="PAS-assoc_C"/>
</dbReference>
<dbReference type="EMBL" id="FCOC02000021">
    <property type="protein sequence ID" value="SAL48215.1"/>
    <property type="molecule type" value="Genomic_DNA"/>
</dbReference>
<dbReference type="SUPFAM" id="SSF47384">
    <property type="entry name" value="Homodimeric domain of signal transducing histidine kinase"/>
    <property type="match status" value="1"/>
</dbReference>
<evidence type="ECO:0000259" key="11">
    <source>
        <dbReference type="PROSITE" id="PS50113"/>
    </source>
</evidence>
<evidence type="ECO:0000259" key="10">
    <source>
        <dbReference type="PROSITE" id="PS50112"/>
    </source>
</evidence>
<reference evidence="12 13" key="1">
    <citation type="submission" date="2016-01" db="EMBL/GenBank/DDBJ databases">
        <authorList>
            <person name="Oliw E.H."/>
        </authorList>
    </citation>
    <scope>NUCLEOTIDE SEQUENCE [LARGE SCALE GENOMIC DNA]</scope>
    <source>
        <strain evidence="12">LMG 22029</strain>
    </source>
</reference>
<feature type="domain" description="PAC" evidence="11">
    <location>
        <begin position="250"/>
        <end position="302"/>
    </location>
</feature>
<dbReference type="SMART" id="SM00086">
    <property type="entry name" value="PAC"/>
    <property type="match status" value="4"/>
</dbReference>
<feature type="modified residue" description="4-aspartylphosphate" evidence="6">
    <location>
        <position position="872"/>
    </location>
</feature>
<dbReference type="OrthoDB" id="5389366at2"/>
<dbReference type="EC" id="2.7.13.3" evidence="2"/>
<dbReference type="InterPro" id="IPR036097">
    <property type="entry name" value="HisK_dim/P_sf"/>
</dbReference>
<feature type="domain" description="PAC" evidence="11">
    <location>
        <begin position="118"/>
        <end position="171"/>
    </location>
</feature>
<dbReference type="SUPFAM" id="SSF55785">
    <property type="entry name" value="PYP-like sensor domain (PAS domain)"/>
    <property type="match status" value="4"/>
</dbReference>
<dbReference type="Pfam" id="PF00072">
    <property type="entry name" value="Response_reg"/>
    <property type="match status" value="2"/>
</dbReference>
<evidence type="ECO:0000256" key="4">
    <source>
        <dbReference type="ARBA" id="ARBA00022679"/>
    </source>
</evidence>
<keyword evidence="7" id="KW-0175">Coiled coil</keyword>
<dbReference type="RefSeq" id="WP_060858109.1">
    <property type="nucleotide sequence ID" value="NZ_FCOC02000021.1"/>
</dbReference>
<keyword evidence="4" id="KW-0808">Transferase</keyword>
<evidence type="ECO:0000256" key="7">
    <source>
        <dbReference type="SAM" id="Coils"/>
    </source>
</evidence>
<accession>A0A158HV04</accession>
<dbReference type="Pfam" id="PF08447">
    <property type="entry name" value="PAS_3"/>
    <property type="match status" value="2"/>
</dbReference>
<dbReference type="InterPro" id="IPR005467">
    <property type="entry name" value="His_kinase_dom"/>
</dbReference>
<dbReference type="SMART" id="SM00388">
    <property type="entry name" value="HisKA"/>
    <property type="match status" value="1"/>
</dbReference>
<dbReference type="CDD" id="cd00082">
    <property type="entry name" value="HisKA"/>
    <property type="match status" value="1"/>
</dbReference>
<dbReference type="Pfam" id="PF08448">
    <property type="entry name" value="PAS_4"/>
    <property type="match status" value="1"/>
</dbReference>
<dbReference type="PROSITE" id="PS50113">
    <property type="entry name" value="PAC"/>
    <property type="match status" value="3"/>
</dbReference>
<dbReference type="CDD" id="cd00156">
    <property type="entry name" value="REC"/>
    <property type="match status" value="1"/>
</dbReference>
<gene>
    <name evidence="12" type="ORF">AWB64_05070</name>
</gene>
<dbReference type="Gene3D" id="3.30.450.20">
    <property type="entry name" value="PAS domain"/>
    <property type="match status" value="4"/>
</dbReference>
<dbReference type="InterPro" id="IPR000014">
    <property type="entry name" value="PAS"/>
</dbReference>
<dbReference type="PROSITE" id="PS50110">
    <property type="entry name" value="RESPONSE_REGULATORY"/>
    <property type="match status" value="2"/>
</dbReference>
<feature type="domain" description="Response regulatory" evidence="9">
    <location>
        <begin position="822"/>
        <end position="938"/>
    </location>
</feature>
<name>A0A158HV04_CABSO</name>
<evidence type="ECO:0000256" key="5">
    <source>
        <dbReference type="ARBA" id="ARBA00022777"/>
    </source>
</evidence>
<evidence type="ECO:0000256" key="3">
    <source>
        <dbReference type="ARBA" id="ARBA00022553"/>
    </source>
</evidence>
<dbReference type="CDD" id="cd00130">
    <property type="entry name" value="PAS"/>
    <property type="match status" value="2"/>
</dbReference>
<feature type="coiled-coil region" evidence="7">
    <location>
        <begin position="416"/>
        <end position="443"/>
    </location>
</feature>
<dbReference type="NCBIfam" id="TIGR00229">
    <property type="entry name" value="sensory_box"/>
    <property type="match status" value="3"/>
</dbReference>
<dbReference type="InterPro" id="IPR011006">
    <property type="entry name" value="CheY-like_superfamily"/>
</dbReference>
<dbReference type="InterPro" id="IPR004358">
    <property type="entry name" value="Sig_transdc_His_kin-like_C"/>
</dbReference>
<dbReference type="InterPro" id="IPR035965">
    <property type="entry name" value="PAS-like_dom_sf"/>
</dbReference>
<dbReference type="SMART" id="SM00448">
    <property type="entry name" value="REC"/>
    <property type="match status" value="2"/>
</dbReference>
<dbReference type="Gene3D" id="1.10.287.130">
    <property type="match status" value="1"/>
</dbReference>
<dbReference type="AlphaFoldDB" id="A0A158HV04"/>
<dbReference type="PROSITE" id="PS50112">
    <property type="entry name" value="PAS"/>
    <property type="match status" value="2"/>
</dbReference>
<dbReference type="Proteomes" id="UP000054893">
    <property type="component" value="Unassembled WGS sequence"/>
</dbReference>
<keyword evidence="5 12" id="KW-0418">Kinase</keyword>
<dbReference type="CDD" id="cd16919">
    <property type="entry name" value="HATPase_CckA-like"/>
    <property type="match status" value="1"/>
</dbReference>
<dbReference type="PANTHER" id="PTHR43304:SF1">
    <property type="entry name" value="PAC DOMAIN-CONTAINING PROTEIN"/>
    <property type="match status" value="1"/>
</dbReference>
<dbReference type="Pfam" id="PF13426">
    <property type="entry name" value="PAS_9"/>
    <property type="match status" value="1"/>
</dbReference>
<dbReference type="InterPro" id="IPR003594">
    <property type="entry name" value="HATPase_dom"/>
</dbReference>